<organism evidence="10 11">
    <name type="scientific">Peptoniphilus stercorisuis</name>
    <dbReference type="NCBI Taxonomy" id="1436965"/>
    <lineage>
        <taxon>Bacteria</taxon>
        <taxon>Bacillati</taxon>
        <taxon>Bacillota</taxon>
        <taxon>Tissierellia</taxon>
        <taxon>Tissierellales</taxon>
        <taxon>Peptoniphilaceae</taxon>
        <taxon>Peptoniphilus</taxon>
    </lineage>
</organism>
<dbReference type="InterPro" id="IPR036097">
    <property type="entry name" value="HisK_dim/P_sf"/>
</dbReference>
<dbReference type="EC" id="2.7.13.3" evidence="3"/>
<sequence length="403" mass="47084">MIFTFKRILRRIYYYLMDEVYLEWILLDCLIFFSLLLGKSGYLIGFIFFLPVMFLKYRKKGFKDSTFTLNLLEQHKENYRFLMFGIINIILALALVQLDVRRFHTFVAIIVFRIIFATENIYVQNYILYNTIEDMYSEGELKRISKLADKKTIESLEFLQLIKEDVKVAVEKKVETEKLKTELITNISHDLKTPLTSIISYTDILSKKDIMDDEAKKYIEILGRNSERLMSLITDLIYASKTGAGNVKVEKSFIDFNELVSQIYGDFDASFQKKDLEFVYTFDNEDIKLYTDGNILSRIIQNLVSNTYKYSMPGTKIYANTVSTLDKIYFTIANLSDKKLDLDDFTVDELMEEMVKTEKSRTTEGSGLGLYITRNLVEILGGKFSIEIEADLFKVYLELDRDN</sequence>
<dbReference type="Proteomes" id="UP001519306">
    <property type="component" value="Unassembled WGS sequence"/>
</dbReference>
<dbReference type="Pfam" id="PF02518">
    <property type="entry name" value="HATPase_c"/>
    <property type="match status" value="1"/>
</dbReference>
<keyword evidence="5" id="KW-0808">Transferase</keyword>
<dbReference type="Pfam" id="PF00512">
    <property type="entry name" value="HisKA"/>
    <property type="match status" value="1"/>
</dbReference>
<protein>
    <recommendedName>
        <fullName evidence="3">histidine kinase</fullName>
        <ecNumber evidence="3">2.7.13.3</ecNumber>
    </recommendedName>
</protein>
<keyword evidence="4" id="KW-0597">Phosphoprotein</keyword>
<dbReference type="Gene3D" id="3.30.565.10">
    <property type="entry name" value="Histidine kinase-like ATPase, C-terminal domain"/>
    <property type="match status" value="1"/>
</dbReference>
<evidence type="ECO:0000256" key="7">
    <source>
        <dbReference type="ARBA" id="ARBA00023012"/>
    </source>
</evidence>
<keyword evidence="8" id="KW-1133">Transmembrane helix</keyword>
<dbReference type="InterPro" id="IPR003661">
    <property type="entry name" value="HisK_dim/P_dom"/>
</dbReference>
<proteinExistence type="predicted"/>
<dbReference type="InterPro" id="IPR050351">
    <property type="entry name" value="BphY/WalK/GraS-like"/>
</dbReference>
<keyword evidence="8" id="KW-0812">Transmembrane</keyword>
<dbReference type="InterPro" id="IPR003594">
    <property type="entry name" value="HATPase_dom"/>
</dbReference>
<dbReference type="InterPro" id="IPR036890">
    <property type="entry name" value="HATPase_C_sf"/>
</dbReference>
<keyword evidence="6 10" id="KW-0418">Kinase</keyword>
<dbReference type="RefSeq" id="WP_245311179.1">
    <property type="nucleotide sequence ID" value="NZ_JAGGLJ010000007.1"/>
</dbReference>
<reference evidence="10 11" key="1">
    <citation type="submission" date="2021-03" db="EMBL/GenBank/DDBJ databases">
        <title>Genomic Encyclopedia of Type Strains, Phase IV (KMG-IV): sequencing the most valuable type-strain genomes for metagenomic binning, comparative biology and taxonomic classification.</title>
        <authorList>
            <person name="Goeker M."/>
        </authorList>
    </citation>
    <scope>NUCLEOTIDE SEQUENCE [LARGE SCALE GENOMIC DNA]</scope>
    <source>
        <strain evidence="10 11">DSM 27563</strain>
    </source>
</reference>
<keyword evidence="7" id="KW-0902">Two-component regulatory system</keyword>
<feature type="transmembrane region" description="Helical" evidence="8">
    <location>
        <begin position="78"/>
        <end position="97"/>
    </location>
</feature>
<gene>
    <name evidence="10" type="ORF">J2Z71_000880</name>
</gene>
<dbReference type="Gene3D" id="1.10.287.130">
    <property type="match status" value="1"/>
</dbReference>
<evidence type="ECO:0000256" key="6">
    <source>
        <dbReference type="ARBA" id="ARBA00022777"/>
    </source>
</evidence>
<comment type="caution">
    <text evidence="10">The sequence shown here is derived from an EMBL/GenBank/DDBJ whole genome shotgun (WGS) entry which is preliminary data.</text>
</comment>
<dbReference type="PANTHER" id="PTHR45453:SF1">
    <property type="entry name" value="PHOSPHATE REGULON SENSOR PROTEIN PHOR"/>
    <property type="match status" value="1"/>
</dbReference>
<dbReference type="PROSITE" id="PS50109">
    <property type="entry name" value="HIS_KIN"/>
    <property type="match status" value="1"/>
</dbReference>
<dbReference type="SMART" id="SM00388">
    <property type="entry name" value="HisKA"/>
    <property type="match status" value="1"/>
</dbReference>
<evidence type="ECO:0000256" key="3">
    <source>
        <dbReference type="ARBA" id="ARBA00012438"/>
    </source>
</evidence>
<evidence type="ECO:0000313" key="11">
    <source>
        <dbReference type="Proteomes" id="UP001519306"/>
    </source>
</evidence>
<dbReference type="EMBL" id="JAGGLJ010000007">
    <property type="protein sequence ID" value="MBP2025350.1"/>
    <property type="molecule type" value="Genomic_DNA"/>
</dbReference>
<dbReference type="SUPFAM" id="SSF47384">
    <property type="entry name" value="Homodimeric domain of signal transducing histidine kinase"/>
    <property type="match status" value="1"/>
</dbReference>
<dbReference type="SUPFAM" id="SSF55874">
    <property type="entry name" value="ATPase domain of HSP90 chaperone/DNA topoisomerase II/histidine kinase"/>
    <property type="match status" value="1"/>
</dbReference>
<dbReference type="PANTHER" id="PTHR45453">
    <property type="entry name" value="PHOSPHATE REGULON SENSOR PROTEIN PHOR"/>
    <property type="match status" value="1"/>
</dbReference>
<evidence type="ECO:0000256" key="8">
    <source>
        <dbReference type="SAM" id="Phobius"/>
    </source>
</evidence>
<dbReference type="SMART" id="SM00387">
    <property type="entry name" value="HATPase_c"/>
    <property type="match status" value="1"/>
</dbReference>
<evidence type="ECO:0000256" key="5">
    <source>
        <dbReference type="ARBA" id="ARBA00022679"/>
    </source>
</evidence>
<accession>A0ABS4KDA1</accession>
<name>A0ABS4KDA1_9FIRM</name>
<dbReference type="InterPro" id="IPR005467">
    <property type="entry name" value="His_kinase_dom"/>
</dbReference>
<comment type="catalytic activity">
    <reaction evidence="1">
        <text>ATP + protein L-histidine = ADP + protein N-phospho-L-histidine.</text>
        <dbReference type="EC" id="2.7.13.3"/>
    </reaction>
</comment>
<keyword evidence="8" id="KW-0472">Membrane</keyword>
<keyword evidence="11" id="KW-1185">Reference proteome</keyword>
<dbReference type="CDD" id="cd00082">
    <property type="entry name" value="HisKA"/>
    <property type="match status" value="1"/>
</dbReference>
<evidence type="ECO:0000256" key="1">
    <source>
        <dbReference type="ARBA" id="ARBA00000085"/>
    </source>
</evidence>
<evidence type="ECO:0000256" key="4">
    <source>
        <dbReference type="ARBA" id="ARBA00022553"/>
    </source>
</evidence>
<evidence type="ECO:0000313" key="10">
    <source>
        <dbReference type="EMBL" id="MBP2025350.1"/>
    </source>
</evidence>
<feature type="domain" description="Histidine kinase" evidence="9">
    <location>
        <begin position="186"/>
        <end position="403"/>
    </location>
</feature>
<comment type="subcellular location">
    <subcellularLocation>
        <location evidence="2">Membrane</location>
    </subcellularLocation>
</comment>
<evidence type="ECO:0000256" key="2">
    <source>
        <dbReference type="ARBA" id="ARBA00004370"/>
    </source>
</evidence>
<feature type="transmembrane region" description="Helical" evidence="8">
    <location>
        <begin position="41"/>
        <end position="57"/>
    </location>
</feature>
<feature type="transmembrane region" description="Helical" evidence="8">
    <location>
        <begin position="12"/>
        <end position="35"/>
    </location>
</feature>
<dbReference type="GO" id="GO:0016301">
    <property type="term" value="F:kinase activity"/>
    <property type="evidence" value="ECO:0007669"/>
    <property type="project" value="UniProtKB-KW"/>
</dbReference>
<evidence type="ECO:0000259" key="9">
    <source>
        <dbReference type="PROSITE" id="PS50109"/>
    </source>
</evidence>